<proteinExistence type="predicted"/>
<sequence>MYLSGKGKTISNISLFPDWVHLFYFTKKLWSSCPYCLLGCISRLLFDPVGVTGIRRGTGFQPVAIFGRAVPTLVVRYGKGCSNTTKRKMSAIASYQAPYGCHEITDPSDYN</sequence>
<reference evidence="1" key="1">
    <citation type="journal article" date="2017" name="Proc. Natl. Acad. Sci. U.S.A.">
        <title>Comparative genomics uncovers the prolific and distinctive metabolic potential of the cyanobacterial genus Moorea.</title>
        <authorList>
            <person name="Leao T."/>
            <person name="Castelao G."/>
            <person name="Korobeynikov A."/>
            <person name="Monroe E.A."/>
            <person name="Podell S."/>
            <person name="Glukhov E."/>
            <person name="Allen E.E."/>
            <person name="Gerwick W.H."/>
            <person name="Gerwick L."/>
        </authorList>
    </citation>
    <scope>NUCLEOTIDE SEQUENCE</scope>
    <source>
        <strain evidence="1">JHB</strain>
    </source>
</reference>
<dbReference type="EMBL" id="CP017708">
    <property type="protein sequence ID" value="WAN69340.1"/>
    <property type="molecule type" value="Genomic_DNA"/>
</dbReference>
<accession>A0A9Q9STG1</accession>
<name>A0A9Q9STG1_MOOP1</name>
<dbReference type="Proteomes" id="UP000176944">
    <property type="component" value="Chromosome"/>
</dbReference>
<organism evidence="1">
    <name type="scientific">Moorena producens (strain JHB)</name>
    <dbReference type="NCBI Taxonomy" id="1454205"/>
    <lineage>
        <taxon>Bacteria</taxon>
        <taxon>Bacillati</taxon>
        <taxon>Cyanobacteriota</taxon>
        <taxon>Cyanophyceae</taxon>
        <taxon>Coleofasciculales</taxon>
        <taxon>Coleofasciculaceae</taxon>
        <taxon>Moorena</taxon>
    </lineage>
</organism>
<protein>
    <submittedName>
        <fullName evidence="1">Uncharacterized protein</fullName>
    </submittedName>
</protein>
<reference evidence="1" key="2">
    <citation type="submission" date="2022-10" db="EMBL/GenBank/DDBJ databases">
        <authorList>
            <person name="Ngo T.-E."/>
        </authorList>
    </citation>
    <scope>NUCLEOTIDE SEQUENCE</scope>
    <source>
        <strain evidence="1">JHB</strain>
    </source>
</reference>
<gene>
    <name evidence="1" type="ORF">BJP36_44080</name>
</gene>
<evidence type="ECO:0000313" key="1">
    <source>
        <dbReference type="EMBL" id="WAN69340.1"/>
    </source>
</evidence>
<dbReference type="AlphaFoldDB" id="A0A9Q9STG1"/>